<proteinExistence type="predicted"/>
<dbReference type="Pfam" id="PF13449">
    <property type="entry name" value="Phytase-like"/>
    <property type="match status" value="1"/>
</dbReference>
<dbReference type="Proteomes" id="UP000238563">
    <property type="component" value="Unassembled WGS sequence"/>
</dbReference>
<dbReference type="PANTHER" id="PTHR46928:SF1">
    <property type="entry name" value="MESENCHYME-SPECIFIC CELL SURFACE GLYCOPROTEIN"/>
    <property type="match status" value="1"/>
</dbReference>
<evidence type="ECO:0000313" key="3">
    <source>
        <dbReference type="EMBL" id="PRD53395.1"/>
    </source>
</evidence>
<keyword evidence="1" id="KW-0732">Signal</keyword>
<dbReference type="InterPro" id="IPR015943">
    <property type="entry name" value="WD40/YVTN_repeat-like_dom_sf"/>
</dbReference>
<name>A0A2S9JKB5_9HYPH</name>
<feature type="domain" description="Phytase-like" evidence="2">
    <location>
        <begin position="447"/>
        <end position="712"/>
    </location>
</feature>
<dbReference type="Gene3D" id="2.130.10.10">
    <property type="entry name" value="YVTN repeat-like/Quinoprotein amine dehydrogenase"/>
    <property type="match status" value="1"/>
</dbReference>
<feature type="signal peptide" evidence="1">
    <location>
        <begin position="1"/>
        <end position="24"/>
    </location>
</feature>
<dbReference type="InterPro" id="IPR011044">
    <property type="entry name" value="Quino_amine_DH_bsu"/>
</dbReference>
<evidence type="ECO:0000256" key="1">
    <source>
        <dbReference type="SAM" id="SignalP"/>
    </source>
</evidence>
<dbReference type="OrthoDB" id="9803927at2"/>
<dbReference type="EMBL" id="PVBT01000003">
    <property type="protein sequence ID" value="PRD53395.1"/>
    <property type="molecule type" value="Genomic_DNA"/>
</dbReference>
<dbReference type="RefSeq" id="WP_105734399.1">
    <property type="nucleotide sequence ID" value="NZ_PVBT01000003.1"/>
</dbReference>
<protein>
    <submittedName>
        <fullName evidence="3">Alkaline phosphatase</fullName>
    </submittedName>
</protein>
<dbReference type="AlphaFoldDB" id="A0A2S9JKB5"/>
<dbReference type="InterPro" id="IPR027372">
    <property type="entry name" value="Phytase-like_dom"/>
</dbReference>
<keyword evidence="4" id="KW-1185">Reference proteome</keyword>
<evidence type="ECO:0000259" key="2">
    <source>
        <dbReference type="Pfam" id="PF13449"/>
    </source>
</evidence>
<reference evidence="3 4" key="1">
    <citation type="submission" date="2018-02" db="EMBL/GenBank/DDBJ databases">
        <title>The draft genome of Phyllobacterium myrsinacearum DSM5892.</title>
        <authorList>
            <person name="Li L."/>
            <person name="Liu L."/>
            <person name="Zhang X."/>
            <person name="Wang T."/>
        </authorList>
    </citation>
    <scope>NUCLEOTIDE SEQUENCE [LARGE SCALE GENOMIC DNA]</scope>
    <source>
        <strain evidence="3 4">DSM 5892</strain>
    </source>
</reference>
<evidence type="ECO:0000313" key="4">
    <source>
        <dbReference type="Proteomes" id="UP000238563"/>
    </source>
</evidence>
<comment type="caution">
    <text evidence="3">The sequence shown here is derived from an EMBL/GenBank/DDBJ whole genome shotgun (WGS) entry which is preliminary data.</text>
</comment>
<feature type="chain" id="PRO_5015460785" evidence="1">
    <location>
        <begin position="25"/>
        <end position="733"/>
    </location>
</feature>
<sequence>MPRKTLCIGLWTALAASVALPAAAEPVFNRIASFPVADNLPKDADKSKPTSSEIITASEDGKTLIYSDSPYGAIGFIDITDAAKPKAGGLLKVEGEPTSVAVAGAMVLAAVNTSKDHKNPSGRLDVIDLAARKVLTSCDLGGQPDSVAVSPDRTFAAVAIENERDEKLNDGELPQLPSGDLKIFSLKNGAPDCTSMKTVTLTGLADIAPEDAEPEFVSINANNQIAVTLQENNHIAIIDAASGKITSHFSAGTVDLDKIDVKNDGALKFDGSMKGVLREPDTVKWLGNDRILVANEGDYKGGSRSFTIFSTDGKVLYESGPSLEHRIAAAGHYPDKRNKKGVELEGAEVAQYGDTNYIFVASERASVVGVYKDTGKDPEFVQLLPSGIAPEGILAIPSRNLFVTANESDLVADGGARSHVMIYELKDQEPAYPKIVSASKDDGTPLGWGALSGLVADLKEAGKLYAVSDSFYSAAPAIYTIDAKQTPAKITRALVVTRGGQPAQKLDLEGITTDGAGGFWLANEGDQSKLVPHAIFNVNEKGEIKKEIALPEELLPHQTRFGLEGITRVGEGDATVLWMAVQREWKDDEKGFVKLLSYNVKDKSWGAVSYPLDKKSGDGWVGLSEITAHDGQLYIVERDNLIGDKAVNKKLYRVALDGLKPAKLGEKLPVAEKTLARDFIADLKSTNGYIVDKLEGFTVDVAGNGYAVTDNDGVDGSSGETLFFGIGKVSAAN</sequence>
<dbReference type="PANTHER" id="PTHR46928">
    <property type="entry name" value="MESENCHYME-SPECIFIC CELL SURFACE GLYCOPROTEIN"/>
    <property type="match status" value="1"/>
</dbReference>
<organism evidence="3 4">
    <name type="scientific">Phyllobacterium myrsinacearum</name>
    <dbReference type="NCBI Taxonomy" id="28101"/>
    <lineage>
        <taxon>Bacteria</taxon>
        <taxon>Pseudomonadati</taxon>
        <taxon>Pseudomonadota</taxon>
        <taxon>Alphaproteobacteria</taxon>
        <taxon>Hyphomicrobiales</taxon>
        <taxon>Phyllobacteriaceae</taxon>
        <taxon>Phyllobacterium</taxon>
    </lineage>
</organism>
<dbReference type="SUPFAM" id="SSF50969">
    <property type="entry name" value="YVTN repeat-like/Quinoprotein amine dehydrogenase"/>
    <property type="match status" value="1"/>
</dbReference>
<gene>
    <name evidence="3" type="ORF">C5750_13540</name>
</gene>
<dbReference type="InterPro" id="IPR052956">
    <property type="entry name" value="Mesenchyme-surface_protein"/>
</dbReference>
<accession>A0A2S9JKB5</accession>